<dbReference type="AlphaFoldDB" id="A0A172YK06"/>
<feature type="chain" id="PRO_5008004778" evidence="3">
    <location>
        <begin position="32"/>
        <end position="533"/>
    </location>
</feature>
<evidence type="ECO:0000256" key="1">
    <source>
        <dbReference type="ARBA" id="ARBA00005695"/>
    </source>
</evidence>
<evidence type="ECO:0000256" key="3">
    <source>
        <dbReference type="SAM" id="SignalP"/>
    </source>
</evidence>
<dbReference type="EMBL" id="CP015243">
    <property type="protein sequence ID" value="ANF59550.1"/>
    <property type="molecule type" value="Genomic_DNA"/>
</dbReference>
<reference evidence="5 6" key="1">
    <citation type="submission" date="2016-04" db="EMBL/GenBank/DDBJ databases">
        <title>Complete Genome Sequence of Halotalea alkalilenta IHB B 13600.</title>
        <authorList>
            <person name="Swarnkar M.K."/>
            <person name="Sharma A."/>
            <person name="Kaushal K."/>
            <person name="Soni R."/>
            <person name="Rana S."/>
            <person name="Singh A.K."/>
            <person name="Gulati A."/>
        </authorList>
    </citation>
    <scope>NUCLEOTIDE SEQUENCE [LARGE SCALE GENOMIC DNA]</scope>
    <source>
        <strain evidence="5 6">IHB B 13600</strain>
    </source>
</reference>
<comment type="similarity">
    <text evidence="1">Belongs to the bacterial solute-binding protein 5 family.</text>
</comment>
<dbReference type="GO" id="GO:1904680">
    <property type="term" value="F:peptide transmembrane transporter activity"/>
    <property type="evidence" value="ECO:0007669"/>
    <property type="project" value="TreeGrafter"/>
</dbReference>
<feature type="signal peptide" evidence="3">
    <location>
        <begin position="1"/>
        <end position="31"/>
    </location>
</feature>
<dbReference type="InterPro" id="IPR030678">
    <property type="entry name" value="Peptide/Ni-bd"/>
</dbReference>
<sequence length="533" mass="58148">MYPGVLRHSRQLAVAAALGLGTLASPLVAEAATTIRGVMDSPLRMLDPIATTAHITRNHGYMVYDTLLGMDLEHQPRPQMADWTVSDDGMTYTFTLRDGLKWHDGAPVTAADCVASIQRWAARDAGGQMLMDNVAELEASDDKTITLSLSKPFGYVLELLAKPSGVPAFMMPERIARTPADQTISEAIGSGPFKFVADEFQPGVQAVYEKFADYVPRSEPLNGTAGGKQVEVDRVEFVAMPDAQTAMNALQSGDIDFFEQVPIDLLPLLEGNDEIHTQVLNELGYQSMGRMNFLQPPFDDVNIRRAALTALGQSDVLAAMVGNPEYYETCGSVFGCGTPLADETGGQSLVDGGDPARARQMLEQAGYDGTPVAILQATDVPILVAPPVVAAEQLRKAGFNVQLMPMDWQSIVARRVNQGPVAQGGWNMFFTNWIVQEVWNPINNPMLNGGGPAKAWFGWPEDEEIDRLRAEFAAATDEATQREVASRIQAHAMDYVSYVPLGQYRVVSAWRSELEGIRPAPVPEFWGVSKRQD</sequence>
<gene>
    <name evidence="5" type="ORF">A5892_07540</name>
</gene>
<name>A0A172YK06_9GAMM</name>
<dbReference type="Gene3D" id="3.90.76.10">
    <property type="entry name" value="Dipeptide-binding Protein, Domain 1"/>
    <property type="match status" value="1"/>
</dbReference>
<dbReference type="InterPro" id="IPR023765">
    <property type="entry name" value="SBP_5_CS"/>
</dbReference>
<proteinExistence type="inferred from homology"/>
<dbReference type="InterPro" id="IPR000914">
    <property type="entry name" value="SBP_5_dom"/>
</dbReference>
<dbReference type="GO" id="GO:0043190">
    <property type="term" value="C:ATP-binding cassette (ABC) transporter complex"/>
    <property type="evidence" value="ECO:0007669"/>
    <property type="project" value="InterPro"/>
</dbReference>
<dbReference type="Gene3D" id="3.10.105.10">
    <property type="entry name" value="Dipeptide-binding Protein, Domain 3"/>
    <property type="match status" value="1"/>
</dbReference>
<evidence type="ECO:0000313" key="6">
    <source>
        <dbReference type="Proteomes" id="UP000077875"/>
    </source>
</evidence>
<protein>
    <submittedName>
        <fullName evidence="5">ABC transporter substrate-binding protein</fullName>
    </submittedName>
</protein>
<keyword evidence="6" id="KW-1185">Reference proteome</keyword>
<feature type="domain" description="Solute-binding protein family 5" evidence="4">
    <location>
        <begin position="77"/>
        <end position="441"/>
    </location>
</feature>
<evidence type="ECO:0000313" key="5">
    <source>
        <dbReference type="EMBL" id="ANF59550.1"/>
    </source>
</evidence>
<dbReference type="Gene3D" id="3.40.190.10">
    <property type="entry name" value="Periplasmic binding protein-like II"/>
    <property type="match status" value="1"/>
</dbReference>
<dbReference type="GO" id="GO:0030288">
    <property type="term" value="C:outer membrane-bounded periplasmic space"/>
    <property type="evidence" value="ECO:0007669"/>
    <property type="project" value="UniProtKB-ARBA"/>
</dbReference>
<dbReference type="InterPro" id="IPR039424">
    <property type="entry name" value="SBP_5"/>
</dbReference>
<dbReference type="PROSITE" id="PS01040">
    <property type="entry name" value="SBP_BACTERIAL_5"/>
    <property type="match status" value="1"/>
</dbReference>
<keyword evidence="2 3" id="KW-0732">Signal</keyword>
<dbReference type="GO" id="GO:0015833">
    <property type="term" value="P:peptide transport"/>
    <property type="evidence" value="ECO:0007669"/>
    <property type="project" value="TreeGrafter"/>
</dbReference>
<dbReference type="PANTHER" id="PTHR30290">
    <property type="entry name" value="PERIPLASMIC BINDING COMPONENT OF ABC TRANSPORTER"/>
    <property type="match status" value="1"/>
</dbReference>
<dbReference type="KEGG" id="haa:A5892_07540"/>
<dbReference type="SUPFAM" id="SSF53850">
    <property type="entry name" value="Periplasmic binding protein-like II"/>
    <property type="match status" value="1"/>
</dbReference>
<evidence type="ECO:0000256" key="2">
    <source>
        <dbReference type="ARBA" id="ARBA00022729"/>
    </source>
</evidence>
<dbReference type="Pfam" id="PF00496">
    <property type="entry name" value="SBP_bac_5"/>
    <property type="match status" value="1"/>
</dbReference>
<accession>A0A172YK06</accession>
<dbReference type="Proteomes" id="UP000077875">
    <property type="component" value="Chromosome"/>
</dbReference>
<dbReference type="PANTHER" id="PTHR30290:SF38">
    <property type="entry name" value="D,D-DIPEPTIDE-BINDING PERIPLASMIC PROTEIN DDPA-RELATED"/>
    <property type="match status" value="1"/>
</dbReference>
<organism evidence="5 6">
    <name type="scientific">Halotalea alkalilenta</name>
    <dbReference type="NCBI Taxonomy" id="376489"/>
    <lineage>
        <taxon>Bacteria</taxon>
        <taxon>Pseudomonadati</taxon>
        <taxon>Pseudomonadota</taxon>
        <taxon>Gammaproteobacteria</taxon>
        <taxon>Oceanospirillales</taxon>
        <taxon>Halomonadaceae</taxon>
        <taxon>Halotalea</taxon>
    </lineage>
</organism>
<dbReference type="STRING" id="376489.A5892_07540"/>
<evidence type="ECO:0000259" key="4">
    <source>
        <dbReference type="Pfam" id="PF00496"/>
    </source>
</evidence>
<dbReference type="PIRSF" id="PIRSF002741">
    <property type="entry name" value="MppA"/>
    <property type="match status" value="1"/>
</dbReference>
<dbReference type="CDD" id="cd08502">
    <property type="entry name" value="PBP2_NikA_DppA_OppA_like_16"/>
    <property type="match status" value="1"/>
</dbReference>